<dbReference type="RefSeq" id="WP_189487546.1">
    <property type="nucleotide sequence ID" value="NZ_BMZB01000004.1"/>
</dbReference>
<reference evidence="2" key="1">
    <citation type="journal article" date="2014" name="Int. J. Syst. Evol. Microbiol.">
        <title>Complete genome sequence of Corynebacterium casei LMG S-19264T (=DSM 44701T), isolated from a smear-ripened cheese.</title>
        <authorList>
            <consortium name="US DOE Joint Genome Institute (JGI-PGF)"/>
            <person name="Walter F."/>
            <person name="Albersmeier A."/>
            <person name="Kalinowski J."/>
            <person name="Ruckert C."/>
        </authorList>
    </citation>
    <scope>NUCLEOTIDE SEQUENCE</scope>
    <source>
        <strain evidence="2">KCTC 32296</strain>
    </source>
</reference>
<dbReference type="Proteomes" id="UP000662572">
    <property type="component" value="Unassembled WGS sequence"/>
</dbReference>
<sequence>MSSLKVWGLGLIAMSIMGAFGVRERLITIETGIRTQVDTALKAEGIDDIEAVVDGQAVTLKLKDGATSPDGRQRLRDAKSVVMSLDNGLPANYTDIDVPELGPQRVSLKGQGGPIFGPVTRVTLTPVSAREHSPAVMTATDEAAAEVTTEALPAATGRVATVVTQDAPHPAHRAVSAGDVATDSYGPAPKKPAVPAYMQDLPPSEHKGRVTKTDYHGDDLSSPGNS</sequence>
<evidence type="ECO:0000313" key="3">
    <source>
        <dbReference type="Proteomes" id="UP000662572"/>
    </source>
</evidence>
<keyword evidence="3" id="KW-1185">Reference proteome</keyword>
<evidence type="ECO:0000313" key="2">
    <source>
        <dbReference type="EMBL" id="GGZ39403.1"/>
    </source>
</evidence>
<reference evidence="2" key="2">
    <citation type="submission" date="2020-09" db="EMBL/GenBank/DDBJ databases">
        <authorList>
            <person name="Sun Q."/>
            <person name="Kim S."/>
        </authorList>
    </citation>
    <scope>NUCLEOTIDE SEQUENCE</scope>
    <source>
        <strain evidence="2">KCTC 32296</strain>
    </source>
</reference>
<proteinExistence type="predicted"/>
<dbReference type="EMBL" id="BMZB01000004">
    <property type="protein sequence ID" value="GGZ39403.1"/>
    <property type="molecule type" value="Genomic_DNA"/>
</dbReference>
<protein>
    <submittedName>
        <fullName evidence="2">Uncharacterized protein</fullName>
    </submittedName>
</protein>
<dbReference type="AlphaFoldDB" id="A0A918QC49"/>
<accession>A0A918QC49</accession>
<name>A0A918QC49_9CAUL</name>
<comment type="caution">
    <text evidence="2">The sequence shown here is derived from an EMBL/GenBank/DDBJ whole genome shotgun (WGS) entry which is preliminary data.</text>
</comment>
<feature type="compositionally biased region" description="Basic and acidic residues" evidence="1">
    <location>
        <begin position="203"/>
        <end position="219"/>
    </location>
</feature>
<gene>
    <name evidence="2" type="ORF">GCM10011273_27390</name>
</gene>
<organism evidence="2 3">
    <name type="scientific">Asticcacaulis endophyticus</name>
    <dbReference type="NCBI Taxonomy" id="1395890"/>
    <lineage>
        <taxon>Bacteria</taxon>
        <taxon>Pseudomonadati</taxon>
        <taxon>Pseudomonadota</taxon>
        <taxon>Alphaproteobacteria</taxon>
        <taxon>Caulobacterales</taxon>
        <taxon>Caulobacteraceae</taxon>
        <taxon>Asticcacaulis</taxon>
    </lineage>
</organism>
<evidence type="ECO:0000256" key="1">
    <source>
        <dbReference type="SAM" id="MobiDB-lite"/>
    </source>
</evidence>
<feature type="region of interest" description="Disordered" evidence="1">
    <location>
        <begin position="165"/>
        <end position="226"/>
    </location>
</feature>